<accession>A0A4Y2ACA3</accession>
<reference evidence="1 2" key="1">
    <citation type="journal article" date="2019" name="Sci. Rep.">
        <title>Orb-weaving spider Araneus ventricosus genome elucidates the spidroin gene catalogue.</title>
        <authorList>
            <person name="Kono N."/>
            <person name="Nakamura H."/>
            <person name="Ohtoshi R."/>
            <person name="Moran D.A.P."/>
            <person name="Shinohara A."/>
            <person name="Yoshida Y."/>
            <person name="Fujiwara M."/>
            <person name="Mori M."/>
            <person name="Tomita M."/>
            <person name="Arakawa K."/>
        </authorList>
    </citation>
    <scope>NUCLEOTIDE SEQUENCE [LARGE SCALE GENOMIC DNA]</scope>
</reference>
<sequence>MVSMLVVSEEDIDSMIAVLSRRKGEEGEERCSLLDTYQRASCHSDSLFLTGQVLPLSNIPNFVFKNLENKTEALMPVAANRINAEIVIKSIYNM</sequence>
<organism evidence="1 2">
    <name type="scientific">Araneus ventricosus</name>
    <name type="common">Orbweaver spider</name>
    <name type="synonym">Epeira ventricosa</name>
    <dbReference type="NCBI Taxonomy" id="182803"/>
    <lineage>
        <taxon>Eukaryota</taxon>
        <taxon>Metazoa</taxon>
        <taxon>Ecdysozoa</taxon>
        <taxon>Arthropoda</taxon>
        <taxon>Chelicerata</taxon>
        <taxon>Arachnida</taxon>
        <taxon>Araneae</taxon>
        <taxon>Araneomorphae</taxon>
        <taxon>Entelegynae</taxon>
        <taxon>Araneoidea</taxon>
        <taxon>Araneidae</taxon>
        <taxon>Araneus</taxon>
    </lineage>
</organism>
<dbReference type="Proteomes" id="UP000499080">
    <property type="component" value="Unassembled WGS sequence"/>
</dbReference>
<dbReference type="AlphaFoldDB" id="A0A4Y2ACA3"/>
<keyword evidence="2" id="KW-1185">Reference proteome</keyword>
<protein>
    <submittedName>
        <fullName evidence="1">Uncharacterized protein</fullName>
    </submittedName>
</protein>
<comment type="caution">
    <text evidence="1">The sequence shown here is derived from an EMBL/GenBank/DDBJ whole genome shotgun (WGS) entry which is preliminary data.</text>
</comment>
<evidence type="ECO:0000313" key="2">
    <source>
        <dbReference type="Proteomes" id="UP000499080"/>
    </source>
</evidence>
<evidence type="ECO:0000313" key="1">
    <source>
        <dbReference type="EMBL" id="GBL77398.1"/>
    </source>
</evidence>
<dbReference type="EMBL" id="BGPR01000012">
    <property type="protein sequence ID" value="GBL77398.1"/>
    <property type="molecule type" value="Genomic_DNA"/>
</dbReference>
<gene>
    <name evidence="1" type="ORF">AVEN_41809_1</name>
</gene>
<name>A0A4Y2ACA3_ARAVE</name>
<proteinExistence type="predicted"/>